<keyword evidence="4 6" id="KW-1133">Transmembrane helix</keyword>
<dbReference type="AlphaFoldDB" id="A0A8J3IIV1"/>
<organism evidence="8 9">
    <name type="scientific">Reticulibacter mediterranei</name>
    <dbReference type="NCBI Taxonomy" id="2778369"/>
    <lineage>
        <taxon>Bacteria</taxon>
        <taxon>Bacillati</taxon>
        <taxon>Chloroflexota</taxon>
        <taxon>Ktedonobacteria</taxon>
        <taxon>Ktedonobacterales</taxon>
        <taxon>Reticulibacteraceae</taxon>
        <taxon>Reticulibacter</taxon>
    </lineage>
</organism>
<dbReference type="Pfam" id="PF13396">
    <property type="entry name" value="PLDc_N"/>
    <property type="match status" value="1"/>
</dbReference>
<evidence type="ECO:0000256" key="6">
    <source>
        <dbReference type="SAM" id="Phobius"/>
    </source>
</evidence>
<keyword evidence="3 6" id="KW-0812">Transmembrane</keyword>
<reference evidence="8" key="1">
    <citation type="submission" date="2020-10" db="EMBL/GenBank/DDBJ databases">
        <title>Taxonomic study of unclassified bacteria belonging to the class Ktedonobacteria.</title>
        <authorList>
            <person name="Yabe S."/>
            <person name="Wang C.M."/>
            <person name="Zheng Y."/>
            <person name="Sakai Y."/>
            <person name="Cavaletti L."/>
            <person name="Monciardini P."/>
            <person name="Donadio S."/>
        </authorList>
    </citation>
    <scope>NUCLEOTIDE SEQUENCE</scope>
    <source>
        <strain evidence="8">ID150040</strain>
    </source>
</reference>
<evidence type="ECO:0000256" key="2">
    <source>
        <dbReference type="ARBA" id="ARBA00022475"/>
    </source>
</evidence>
<evidence type="ECO:0000256" key="3">
    <source>
        <dbReference type="ARBA" id="ARBA00022692"/>
    </source>
</evidence>
<evidence type="ECO:0000313" key="8">
    <source>
        <dbReference type="EMBL" id="GHO92209.1"/>
    </source>
</evidence>
<evidence type="ECO:0000259" key="7">
    <source>
        <dbReference type="Pfam" id="PF13396"/>
    </source>
</evidence>
<gene>
    <name evidence="8" type="ORF">KSF_022570</name>
</gene>
<evidence type="ECO:0000256" key="5">
    <source>
        <dbReference type="ARBA" id="ARBA00023136"/>
    </source>
</evidence>
<dbReference type="RefSeq" id="WP_220203058.1">
    <property type="nucleotide sequence ID" value="NZ_BNJK01000001.1"/>
</dbReference>
<name>A0A8J3IIV1_9CHLR</name>
<accession>A0A8J3IIV1</accession>
<keyword evidence="5 6" id="KW-0472">Membrane</keyword>
<feature type="transmembrane region" description="Helical" evidence="6">
    <location>
        <begin position="45"/>
        <end position="66"/>
    </location>
</feature>
<keyword evidence="9" id="KW-1185">Reference proteome</keyword>
<dbReference type="GO" id="GO:0005886">
    <property type="term" value="C:plasma membrane"/>
    <property type="evidence" value="ECO:0007669"/>
    <property type="project" value="UniProtKB-SubCell"/>
</dbReference>
<comment type="caution">
    <text evidence="8">The sequence shown here is derived from an EMBL/GenBank/DDBJ whole genome shotgun (WGS) entry which is preliminary data.</text>
</comment>
<evidence type="ECO:0000313" key="9">
    <source>
        <dbReference type="Proteomes" id="UP000597444"/>
    </source>
</evidence>
<keyword evidence="2" id="KW-1003">Cell membrane</keyword>
<dbReference type="Proteomes" id="UP000597444">
    <property type="component" value="Unassembled WGS sequence"/>
</dbReference>
<sequence length="91" mass="10504">MTGNRGCFFNTILFLVVVFFPLLGHIIATLMVLDDDHSAAGKLLWLLIIWLMPPFVILGPLLYLLFGQRPRRWGRVMFGQSSTTYPYQQQM</sequence>
<dbReference type="EMBL" id="BNJK01000001">
    <property type="protein sequence ID" value="GHO92209.1"/>
    <property type="molecule type" value="Genomic_DNA"/>
</dbReference>
<evidence type="ECO:0000256" key="1">
    <source>
        <dbReference type="ARBA" id="ARBA00004651"/>
    </source>
</evidence>
<protein>
    <recommendedName>
        <fullName evidence="7">Cardiolipin synthase N-terminal domain-containing protein</fullName>
    </recommendedName>
</protein>
<proteinExistence type="predicted"/>
<feature type="transmembrane region" description="Helical" evidence="6">
    <location>
        <begin position="12"/>
        <end position="33"/>
    </location>
</feature>
<comment type="subcellular location">
    <subcellularLocation>
        <location evidence="1">Cell membrane</location>
        <topology evidence="1">Multi-pass membrane protein</topology>
    </subcellularLocation>
</comment>
<feature type="domain" description="Cardiolipin synthase N-terminal" evidence="7">
    <location>
        <begin position="26"/>
        <end position="68"/>
    </location>
</feature>
<evidence type="ECO:0000256" key="4">
    <source>
        <dbReference type="ARBA" id="ARBA00022989"/>
    </source>
</evidence>
<dbReference type="InterPro" id="IPR027379">
    <property type="entry name" value="CLS_N"/>
</dbReference>